<protein>
    <submittedName>
        <fullName evidence="1">Uncharacterized protein</fullName>
    </submittedName>
</protein>
<accession>A0A383CSC2</accession>
<dbReference type="EMBL" id="UINC01211160">
    <property type="protein sequence ID" value="SVE34943.1"/>
    <property type="molecule type" value="Genomic_DNA"/>
</dbReference>
<organism evidence="1">
    <name type="scientific">marine metagenome</name>
    <dbReference type="NCBI Taxonomy" id="408172"/>
    <lineage>
        <taxon>unclassified sequences</taxon>
        <taxon>metagenomes</taxon>
        <taxon>ecological metagenomes</taxon>
    </lineage>
</organism>
<sequence>MGVFVDSNDMQEAICSWLRVSLNSISI</sequence>
<evidence type="ECO:0000313" key="1">
    <source>
        <dbReference type="EMBL" id="SVE34943.1"/>
    </source>
</evidence>
<dbReference type="AlphaFoldDB" id="A0A383CSC2"/>
<name>A0A383CSC2_9ZZZZ</name>
<proteinExistence type="predicted"/>
<reference evidence="1" key="1">
    <citation type="submission" date="2018-05" db="EMBL/GenBank/DDBJ databases">
        <authorList>
            <person name="Lanie J.A."/>
            <person name="Ng W.-L."/>
            <person name="Kazmierczak K.M."/>
            <person name="Andrzejewski T.M."/>
            <person name="Davidsen T.M."/>
            <person name="Wayne K.J."/>
            <person name="Tettelin H."/>
            <person name="Glass J.I."/>
            <person name="Rusch D."/>
            <person name="Podicherti R."/>
            <person name="Tsui H.-C.T."/>
            <person name="Winkler M.E."/>
        </authorList>
    </citation>
    <scope>NUCLEOTIDE SEQUENCE</scope>
</reference>
<gene>
    <name evidence="1" type="ORF">METZ01_LOCUS487797</name>
</gene>